<accession>A0A839Q571</accession>
<organism evidence="1 2">
    <name type="scientific">Mycolicibacterium iranicum</name>
    <name type="common">Mycobacterium iranicum</name>
    <dbReference type="NCBI Taxonomy" id="912594"/>
    <lineage>
        <taxon>Bacteria</taxon>
        <taxon>Bacillati</taxon>
        <taxon>Actinomycetota</taxon>
        <taxon>Actinomycetes</taxon>
        <taxon>Mycobacteriales</taxon>
        <taxon>Mycobacteriaceae</taxon>
        <taxon>Mycolicibacterium</taxon>
    </lineage>
</organism>
<evidence type="ECO:0000313" key="2">
    <source>
        <dbReference type="Proteomes" id="UP000550501"/>
    </source>
</evidence>
<dbReference type="Proteomes" id="UP000550501">
    <property type="component" value="Unassembled WGS sequence"/>
</dbReference>
<gene>
    <name evidence="1" type="ORF">FHR72_000988</name>
</gene>
<reference evidence="1 2" key="1">
    <citation type="submission" date="2020-08" db="EMBL/GenBank/DDBJ databases">
        <title>The Agave Microbiome: Exploring the role of microbial communities in plant adaptations to desert environments.</title>
        <authorList>
            <person name="Partida-Martinez L.P."/>
        </authorList>
    </citation>
    <scope>NUCLEOTIDE SEQUENCE [LARGE SCALE GENOMIC DNA]</scope>
    <source>
        <strain evidence="1 2">AT2.18</strain>
    </source>
</reference>
<comment type="caution">
    <text evidence="1">The sequence shown here is derived from an EMBL/GenBank/DDBJ whole genome shotgun (WGS) entry which is preliminary data.</text>
</comment>
<sequence>MANRPLAVGIAVIGIGQLRSDTCHYVERAAAGESFDLVWRRRAVARLSAFDAAHDHCAAPVALNVLRTRAATLVSRVVAGESLAIEHLGGAVAALRPLEHVARDRPRRLDPEFGPGPLRVDA</sequence>
<dbReference type="AlphaFoldDB" id="A0A839Q571"/>
<keyword evidence="2" id="KW-1185">Reference proteome</keyword>
<name>A0A839Q571_MYCIR</name>
<proteinExistence type="predicted"/>
<dbReference type="GO" id="GO:0003677">
    <property type="term" value="F:DNA binding"/>
    <property type="evidence" value="ECO:0007669"/>
    <property type="project" value="UniProtKB-KW"/>
</dbReference>
<protein>
    <submittedName>
        <fullName evidence="1">Antitoxin (DNA-binding transcriptional repressor) of toxin-antitoxin stability system</fullName>
    </submittedName>
</protein>
<keyword evidence="1" id="KW-0238">DNA-binding</keyword>
<dbReference type="EMBL" id="JACHVU010000002">
    <property type="protein sequence ID" value="MBB2989525.1"/>
    <property type="molecule type" value="Genomic_DNA"/>
</dbReference>
<dbReference type="RefSeq" id="WP_183466816.1">
    <property type="nucleotide sequence ID" value="NZ_JACHVU010000002.1"/>
</dbReference>
<evidence type="ECO:0000313" key="1">
    <source>
        <dbReference type="EMBL" id="MBB2989525.1"/>
    </source>
</evidence>